<comment type="caution">
    <text evidence="3">The sequence shown here is derived from an EMBL/GenBank/DDBJ whole genome shotgun (WGS) entry which is preliminary data.</text>
</comment>
<dbReference type="InterPro" id="IPR028087">
    <property type="entry name" value="Tad_N"/>
</dbReference>
<reference evidence="3 4" key="1">
    <citation type="submission" date="2020-08" db="EMBL/GenBank/DDBJ databases">
        <title>Genomic Encyclopedia of Type Strains, Phase IV (KMG-IV): sequencing the most valuable type-strain genomes for metagenomic binning, comparative biology and taxonomic classification.</title>
        <authorList>
            <person name="Goeker M."/>
        </authorList>
    </citation>
    <scope>NUCLEOTIDE SEQUENCE [LARGE SCALE GENOMIC DNA]</scope>
    <source>
        <strain evidence="3 4">DSM 27244</strain>
    </source>
</reference>
<dbReference type="SUPFAM" id="SSF53300">
    <property type="entry name" value="vWA-like"/>
    <property type="match status" value="1"/>
</dbReference>
<evidence type="ECO:0000313" key="4">
    <source>
        <dbReference type="Proteomes" id="UP000557739"/>
    </source>
</evidence>
<feature type="domain" description="Putative Flp pilus-assembly TadG-like N-terminal" evidence="2">
    <location>
        <begin position="20"/>
        <end position="61"/>
    </location>
</feature>
<keyword evidence="1" id="KW-0472">Membrane</keyword>
<dbReference type="EMBL" id="JACIJJ010000001">
    <property type="protein sequence ID" value="MBB5697193.1"/>
    <property type="molecule type" value="Genomic_DNA"/>
</dbReference>
<gene>
    <name evidence="3" type="ORF">FHR19_000518</name>
</gene>
<dbReference type="AlphaFoldDB" id="A0A7W9AMQ3"/>
<protein>
    <submittedName>
        <fullName evidence="3">Flp pilus assembly protein TadG</fullName>
    </submittedName>
</protein>
<organism evidence="3 4">
    <name type="scientific">Sphingomonas yantingensis</name>
    <dbReference type="NCBI Taxonomy" id="1241761"/>
    <lineage>
        <taxon>Bacteria</taxon>
        <taxon>Pseudomonadati</taxon>
        <taxon>Pseudomonadota</taxon>
        <taxon>Alphaproteobacteria</taxon>
        <taxon>Sphingomonadales</taxon>
        <taxon>Sphingomonadaceae</taxon>
        <taxon>Sphingomonas</taxon>
    </lineage>
</organism>
<sequence>MSARVETLARLARDTRANTIAIVAAALIPLCGMIGGGFDLSRMYIVKTRLQHACDAGALAGRKSMGGGTWAQSSYMPRTMAERFFDANIASDAYGSNTITKSYSENAGKVTGTASAILPMTLMRVLGKTTETLTVTCESEMRLPNTDVMFVLDITGSMNCAAGDTSCPLGNNNGVPAANSKIDGLKTAVKCFYEIVARLDTNADCDGGAPSGGTGSQVQVRFGFVPYANNVNVGKLLPTSYMADTANYDTRQFLGKEWTDWTFYGNYYRNAQNNCSGVGPANTTDANYRATPAQSGLTAYCYVEVKRNLAQWKYGLLPLNVSGLKNGTGYNSSFTAQIGNDGTMATIPWSGCIEERQTVQATSYTPIPSGANDLDIDLVPSAGDETTRWKPSLPDAIYERQVTSSWNQLNAATVDKTSTNYIRFSDYNGYYCPTEARKLQQWNDAAAFQNYVDSFVASGNTYHDIGMVWGARLMSPTGIFASENAYTPQGGEIERHLIFMTDGDATSAPCDYNAYGLHFFDKRQTNDVGTAGECFNQRTSLSDQINARLEGLCAAIRNKNITLWVVSFGGGVNAATETRLQNCASPGRYFKADDPAALQRTFKSIADQISALRLIK</sequence>
<evidence type="ECO:0000259" key="2">
    <source>
        <dbReference type="Pfam" id="PF13400"/>
    </source>
</evidence>
<evidence type="ECO:0000313" key="3">
    <source>
        <dbReference type="EMBL" id="MBB5697193.1"/>
    </source>
</evidence>
<keyword evidence="1" id="KW-0812">Transmembrane</keyword>
<accession>A0A7W9AMQ3</accession>
<keyword evidence="1" id="KW-1133">Transmembrane helix</keyword>
<evidence type="ECO:0000256" key="1">
    <source>
        <dbReference type="SAM" id="Phobius"/>
    </source>
</evidence>
<feature type="transmembrane region" description="Helical" evidence="1">
    <location>
        <begin position="20"/>
        <end position="40"/>
    </location>
</feature>
<dbReference type="Proteomes" id="UP000557739">
    <property type="component" value="Unassembled WGS sequence"/>
</dbReference>
<keyword evidence="4" id="KW-1185">Reference proteome</keyword>
<name>A0A7W9AMQ3_9SPHN</name>
<proteinExistence type="predicted"/>
<dbReference type="Gene3D" id="3.40.50.410">
    <property type="entry name" value="von Willebrand factor, type A domain"/>
    <property type="match status" value="2"/>
</dbReference>
<dbReference type="Pfam" id="PF13400">
    <property type="entry name" value="Tad"/>
    <property type="match status" value="1"/>
</dbReference>
<dbReference type="InterPro" id="IPR036465">
    <property type="entry name" value="vWFA_dom_sf"/>
</dbReference>
<dbReference type="RefSeq" id="WP_184023901.1">
    <property type="nucleotide sequence ID" value="NZ_JACIJJ010000001.1"/>
</dbReference>